<protein>
    <recommendedName>
        <fullName evidence="2">Anti-sigma factor antagonist</fullName>
    </recommendedName>
</protein>
<dbReference type="AlphaFoldDB" id="A0A1H6F0J7"/>
<dbReference type="PANTHER" id="PTHR33495:SF2">
    <property type="entry name" value="ANTI-SIGMA FACTOR ANTAGONIST TM_1081-RELATED"/>
    <property type="match status" value="1"/>
</dbReference>
<dbReference type="Gene3D" id="3.30.750.24">
    <property type="entry name" value="STAS domain"/>
    <property type="match status" value="1"/>
</dbReference>
<dbReference type="EMBL" id="FNVT01000033">
    <property type="protein sequence ID" value="SEH03113.1"/>
    <property type="molecule type" value="Genomic_DNA"/>
</dbReference>
<proteinExistence type="inferred from homology"/>
<dbReference type="Proteomes" id="UP000236732">
    <property type="component" value="Unassembled WGS sequence"/>
</dbReference>
<dbReference type="InterPro" id="IPR036513">
    <property type="entry name" value="STAS_dom_sf"/>
</dbReference>
<evidence type="ECO:0000256" key="1">
    <source>
        <dbReference type="ARBA" id="ARBA00009013"/>
    </source>
</evidence>
<accession>A0A1H6F0J7</accession>
<reference evidence="4 5" key="1">
    <citation type="submission" date="2016-10" db="EMBL/GenBank/DDBJ databases">
        <authorList>
            <person name="de Groot N.N."/>
        </authorList>
    </citation>
    <scope>NUCLEOTIDE SEQUENCE [LARGE SCALE GENOMIC DNA]</scope>
    <source>
        <strain evidence="4 5">CGMCC 4.7037</strain>
    </source>
</reference>
<organism evidence="4 5">
    <name type="scientific">Nonomuraea solani</name>
    <dbReference type="NCBI Taxonomy" id="1144553"/>
    <lineage>
        <taxon>Bacteria</taxon>
        <taxon>Bacillati</taxon>
        <taxon>Actinomycetota</taxon>
        <taxon>Actinomycetes</taxon>
        <taxon>Streptosporangiales</taxon>
        <taxon>Streptosporangiaceae</taxon>
        <taxon>Nonomuraea</taxon>
    </lineage>
</organism>
<name>A0A1H6F0J7_9ACTN</name>
<evidence type="ECO:0000313" key="5">
    <source>
        <dbReference type="Proteomes" id="UP000236732"/>
    </source>
</evidence>
<sequence length="194" mass="19925">MDGAWWPYSHDAAGDPIVLLIIPPGTAAGTAEATLKLTAQETTGLALDGILTLASLPAESHPAPCVPCGDGTAGRHLLRSASPVRKPMTVIDTAPPSGASVSAPTLVHLSGDIDIFTTARLRRRLLNALNTSTGLLVLDLSQVAFCGAGGLGVLIGVRQRAEARGITLALTGVPPRIARLLQATGLDQRFAVMA</sequence>
<dbReference type="Pfam" id="PF01740">
    <property type="entry name" value="STAS"/>
    <property type="match status" value="1"/>
</dbReference>
<dbReference type="InterPro" id="IPR002645">
    <property type="entry name" value="STAS_dom"/>
</dbReference>
<keyword evidence="5" id="KW-1185">Reference proteome</keyword>
<evidence type="ECO:0000259" key="3">
    <source>
        <dbReference type="PROSITE" id="PS50801"/>
    </source>
</evidence>
<feature type="domain" description="STAS" evidence="3">
    <location>
        <begin position="106"/>
        <end position="194"/>
    </location>
</feature>
<evidence type="ECO:0000313" key="4">
    <source>
        <dbReference type="EMBL" id="SEH03113.1"/>
    </source>
</evidence>
<dbReference type="NCBIfam" id="TIGR00377">
    <property type="entry name" value="ant_ant_sig"/>
    <property type="match status" value="1"/>
</dbReference>
<dbReference type="GO" id="GO:0043856">
    <property type="term" value="F:anti-sigma factor antagonist activity"/>
    <property type="evidence" value="ECO:0007669"/>
    <property type="project" value="InterPro"/>
</dbReference>
<comment type="similarity">
    <text evidence="1 2">Belongs to the anti-sigma-factor antagonist family.</text>
</comment>
<evidence type="ECO:0000256" key="2">
    <source>
        <dbReference type="RuleBase" id="RU003749"/>
    </source>
</evidence>
<dbReference type="PROSITE" id="PS50801">
    <property type="entry name" value="STAS"/>
    <property type="match status" value="1"/>
</dbReference>
<dbReference type="CDD" id="cd07043">
    <property type="entry name" value="STAS_anti-anti-sigma_factors"/>
    <property type="match status" value="1"/>
</dbReference>
<gene>
    <name evidence="4" type="ORF">SAMN05444920_13317</name>
</gene>
<dbReference type="SUPFAM" id="SSF52091">
    <property type="entry name" value="SpoIIaa-like"/>
    <property type="match status" value="1"/>
</dbReference>
<dbReference type="InterPro" id="IPR003658">
    <property type="entry name" value="Anti-sigma_ant"/>
</dbReference>
<dbReference type="PANTHER" id="PTHR33495">
    <property type="entry name" value="ANTI-SIGMA FACTOR ANTAGONIST TM_1081-RELATED-RELATED"/>
    <property type="match status" value="1"/>
</dbReference>